<organism evidence="5 6">
    <name type="scientific">Ostreobium quekettii</name>
    <dbReference type="NCBI Taxonomy" id="121088"/>
    <lineage>
        <taxon>Eukaryota</taxon>
        <taxon>Viridiplantae</taxon>
        <taxon>Chlorophyta</taxon>
        <taxon>core chlorophytes</taxon>
        <taxon>Ulvophyceae</taxon>
        <taxon>TCBD clade</taxon>
        <taxon>Bryopsidales</taxon>
        <taxon>Ostreobineae</taxon>
        <taxon>Ostreobiaceae</taxon>
        <taxon>Ostreobium</taxon>
    </lineage>
</organism>
<accession>A0A8S1J2C1</accession>
<dbReference type="PANTHER" id="PTHR45783">
    <property type="entry name" value="KINESIN LIGHT CHAIN"/>
    <property type="match status" value="1"/>
</dbReference>
<dbReference type="InterPro" id="IPR002151">
    <property type="entry name" value="Kinesin_light"/>
</dbReference>
<evidence type="ECO:0000256" key="2">
    <source>
        <dbReference type="ARBA" id="ARBA00022490"/>
    </source>
</evidence>
<dbReference type="GO" id="GO:0005871">
    <property type="term" value="C:kinesin complex"/>
    <property type="evidence" value="ECO:0007669"/>
    <property type="project" value="InterPro"/>
</dbReference>
<dbReference type="OrthoDB" id="10031679at2759"/>
<comment type="subcellular location">
    <subcellularLocation>
        <location evidence="1">Cytoplasm</location>
    </subcellularLocation>
</comment>
<evidence type="ECO:0000313" key="6">
    <source>
        <dbReference type="Proteomes" id="UP000708148"/>
    </source>
</evidence>
<evidence type="ECO:0000256" key="1">
    <source>
        <dbReference type="ARBA" id="ARBA00004496"/>
    </source>
</evidence>
<name>A0A8S1J2C1_9CHLO</name>
<keyword evidence="3" id="KW-0677">Repeat</keyword>
<dbReference type="EMBL" id="CAJHUC010001555">
    <property type="protein sequence ID" value="CAD7701504.1"/>
    <property type="molecule type" value="Genomic_DNA"/>
</dbReference>
<dbReference type="GO" id="GO:0019894">
    <property type="term" value="F:kinesin binding"/>
    <property type="evidence" value="ECO:0007669"/>
    <property type="project" value="TreeGrafter"/>
</dbReference>
<keyword evidence="4" id="KW-0802">TPR repeat</keyword>
<evidence type="ECO:0000256" key="3">
    <source>
        <dbReference type="ARBA" id="ARBA00022737"/>
    </source>
</evidence>
<dbReference type="Gene3D" id="1.25.40.10">
    <property type="entry name" value="Tetratricopeptide repeat domain"/>
    <property type="match status" value="1"/>
</dbReference>
<dbReference type="Proteomes" id="UP000708148">
    <property type="component" value="Unassembled WGS sequence"/>
</dbReference>
<keyword evidence="6" id="KW-1185">Reference proteome</keyword>
<dbReference type="GO" id="GO:0007018">
    <property type="term" value="P:microtubule-based movement"/>
    <property type="evidence" value="ECO:0007669"/>
    <property type="project" value="TreeGrafter"/>
</dbReference>
<sequence length="327" mass="35273">MDARARAKAAVAIEGARCGSEHLGPSLNVQPCWRTPFADYSDPGDLSTEDPAAAKAADEIASLLDDLAMGPRGSLTVRLMRCLRLTMHIQHLHLAYMLSVLGCCLNNLHRHAEAETVHRRALSVGLSVLGMDHPNLADSIEWLAFSLFRQGNFKEAVLLCYTMTVLVQRSVGQSHPDMANCMFNLATVVDAMGLGAHAADLRCKGLGVMDLVYGPQCVAGDSYVGGWDAIHSWQCGSGEFDSAVCDEPYWVLAPHYADKVPDAYAMDSLGLPNCWYDCREDLFMGSGGSDESCSTVDVQFGTHCPEDILEADRDAGISFWGAPGVGV</sequence>
<evidence type="ECO:0000313" key="5">
    <source>
        <dbReference type="EMBL" id="CAD7701504.1"/>
    </source>
</evidence>
<proteinExistence type="predicted"/>
<comment type="caution">
    <text evidence="5">The sequence shown here is derived from an EMBL/GenBank/DDBJ whole genome shotgun (WGS) entry which is preliminary data.</text>
</comment>
<protein>
    <submittedName>
        <fullName evidence="5">Uncharacterized protein</fullName>
    </submittedName>
</protein>
<dbReference type="AlphaFoldDB" id="A0A8S1J2C1"/>
<gene>
    <name evidence="5" type="ORF">OSTQU699_LOCUS6863</name>
</gene>
<dbReference type="PANTHER" id="PTHR45783:SF3">
    <property type="entry name" value="KINESIN LIGHT CHAIN"/>
    <property type="match status" value="1"/>
</dbReference>
<evidence type="ECO:0000256" key="4">
    <source>
        <dbReference type="ARBA" id="ARBA00022803"/>
    </source>
</evidence>
<dbReference type="Pfam" id="PF13374">
    <property type="entry name" value="TPR_10"/>
    <property type="match status" value="1"/>
</dbReference>
<dbReference type="GO" id="GO:0005737">
    <property type="term" value="C:cytoplasm"/>
    <property type="evidence" value="ECO:0007669"/>
    <property type="project" value="UniProtKB-SubCell"/>
</dbReference>
<reference evidence="5" key="1">
    <citation type="submission" date="2020-12" db="EMBL/GenBank/DDBJ databases">
        <authorList>
            <person name="Iha C."/>
        </authorList>
    </citation>
    <scope>NUCLEOTIDE SEQUENCE</scope>
</reference>
<dbReference type="SUPFAM" id="SSF48452">
    <property type="entry name" value="TPR-like"/>
    <property type="match status" value="1"/>
</dbReference>
<keyword evidence="2" id="KW-0963">Cytoplasm</keyword>
<dbReference type="InterPro" id="IPR011990">
    <property type="entry name" value="TPR-like_helical_dom_sf"/>
</dbReference>